<accession>A0A017HBK9</accession>
<dbReference type="STRING" id="1122180.Lokhon_01963"/>
<dbReference type="EMBL" id="APGJ01000006">
    <property type="protein sequence ID" value="EYD71892.1"/>
    <property type="molecule type" value="Genomic_DNA"/>
</dbReference>
<gene>
    <name evidence="1" type="ORF">Lokhon_01963</name>
</gene>
<comment type="caution">
    <text evidence="1">The sequence shown here is derived from an EMBL/GenBank/DDBJ whole genome shotgun (WGS) entry which is preliminary data.</text>
</comment>
<reference evidence="1 2" key="1">
    <citation type="submission" date="2013-03" db="EMBL/GenBank/DDBJ databases">
        <authorList>
            <person name="Fiebig A."/>
            <person name="Goeker M."/>
            <person name="Klenk H.-P.P."/>
        </authorList>
    </citation>
    <scope>NUCLEOTIDE SEQUENCE [LARGE SCALE GENOMIC DNA]</scope>
    <source>
        <strain evidence="1 2">DSM 17492</strain>
    </source>
</reference>
<dbReference type="HOGENOM" id="CLU_3137380_0_0_5"/>
<keyword evidence="2" id="KW-1185">Reference proteome</keyword>
<evidence type="ECO:0000313" key="1">
    <source>
        <dbReference type="EMBL" id="EYD71892.1"/>
    </source>
</evidence>
<sequence>MRSLGQGGDLLMSWRMKSAAPGGGDGRGDLMLNTDLLLSVEHMRSSQGS</sequence>
<protein>
    <submittedName>
        <fullName evidence="1">Uncharacterized protein</fullName>
    </submittedName>
</protein>
<dbReference type="AlphaFoldDB" id="A0A017HBK9"/>
<name>A0A017HBK9_9RHOB</name>
<proteinExistence type="predicted"/>
<dbReference type="Proteomes" id="UP000025047">
    <property type="component" value="Unassembled WGS sequence"/>
</dbReference>
<dbReference type="PATRIC" id="fig|1122180.6.peg.1950"/>
<organism evidence="1 2">
    <name type="scientific">Limimaricola hongkongensis DSM 17492</name>
    <dbReference type="NCBI Taxonomy" id="1122180"/>
    <lineage>
        <taxon>Bacteria</taxon>
        <taxon>Pseudomonadati</taxon>
        <taxon>Pseudomonadota</taxon>
        <taxon>Alphaproteobacteria</taxon>
        <taxon>Rhodobacterales</taxon>
        <taxon>Paracoccaceae</taxon>
        <taxon>Limimaricola</taxon>
    </lineage>
</organism>
<evidence type="ECO:0000313" key="2">
    <source>
        <dbReference type="Proteomes" id="UP000025047"/>
    </source>
</evidence>